<dbReference type="Gene3D" id="1.10.530.10">
    <property type="match status" value="1"/>
</dbReference>
<evidence type="ECO:0000313" key="9">
    <source>
        <dbReference type="EMBL" id="CAG9830881.1"/>
    </source>
</evidence>
<dbReference type="OrthoDB" id="17373at2759"/>
<evidence type="ECO:0000256" key="7">
    <source>
        <dbReference type="SAM" id="SignalP"/>
    </source>
</evidence>
<dbReference type="GO" id="GO:0031640">
    <property type="term" value="P:killing of cells of another organism"/>
    <property type="evidence" value="ECO:0007669"/>
    <property type="project" value="UniProtKB-KW"/>
</dbReference>
<dbReference type="GO" id="GO:0042742">
    <property type="term" value="P:defense response to bacterium"/>
    <property type="evidence" value="ECO:0007669"/>
    <property type="project" value="UniProtKB-KW"/>
</dbReference>
<organism evidence="9 10">
    <name type="scientific">Diabrotica balteata</name>
    <name type="common">Banded cucumber beetle</name>
    <dbReference type="NCBI Taxonomy" id="107213"/>
    <lineage>
        <taxon>Eukaryota</taxon>
        <taxon>Metazoa</taxon>
        <taxon>Ecdysozoa</taxon>
        <taxon>Arthropoda</taxon>
        <taxon>Hexapoda</taxon>
        <taxon>Insecta</taxon>
        <taxon>Pterygota</taxon>
        <taxon>Neoptera</taxon>
        <taxon>Endopterygota</taxon>
        <taxon>Coleoptera</taxon>
        <taxon>Polyphaga</taxon>
        <taxon>Cucujiformia</taxon>
        <taxon>Chrysomeloidea</taxon>
        <taxon>Chrysomelidae</taxon>
        <taxon>Galerucinae</taxon>
        <taxon>Diabroticina</taxon>
        <taxon>Diabroticites</taxon>
        <taxon>Diabrotica</taxon>
    </lineage>
</organism>
<evidence type="ECO:0000256" key="3">
    <source>
        <dbReference type="ARBA" id="ARBA00022638"/>
    </source>
</evidence>
<dbReference type="InterPro" id="IPR019799">
    <property type="entry name" value="Glyco_hydro_22_CS"/>
</dbReference>
<evidence type="ECO:0000259" key="8">
    <source>
        <dbReference type="PROSITE" id="PS00128"/>
    </source>
</evidence>
<keyword evidence="5" id="KW-0326">Glycosidase</keyword>
<dbReference type="PANTHER" id="PTHR11407">
    <property type="entry name" value="LYSOZYME C"/>
    <property type="match status" value="1"/>
</dbReference>
<name>A0A9N9SZ45_DIABA</name>
<evidence type="ECO:0000256" key="1">
    <source>
        <dbReference type="ARBA" id="ARBA00000632"/>
    </source>
</evidence>
<evidence type="ECO:0000256" key="4">
    <source>
        <dbReference type="ARBA" id="ARBA00023157"/>
    </source>
</evidence>
<dbReference type="SMART" id="SM00263">
    <property type="entry name" value="LYZ1"/>
    <property type="match status" value="1"/>
</dbReference>
<dbReference type="EMBL" id="OU898278">
    <property type="protein sequence ID" value="CAG9830881.1"/>
    <property type="molecule type" value="Genomic_DNA"/>
</dbReference>
<dbReference type="SUPFAM" id="SSF53955">
    <property type="entry name" value="Lysozyme-like"/>
    <property type="match status" value="1"/>
</dbReference>
<keyword evidence="4" id="KW-1015">Disulfide bond</keyword>
<reference evidence="9" key="1">
    <citation type="submission" date="2022-01" db="EMBL/GenBank/DDBJ databases">
        <authorList>
            <person name="King R."/>
        </authorList>
    </citation>
    <scope>NUCLEOTIDE SEQUENCE</scope>
</reference>
<comment type="catalytic activity">
    <reaction evidence="1">
        <text>Hydrolysis of (1-&gt;4)-beta-linkages between N-acetylmuramic acid and N-acetyl-D-glucosamine residues in a peptidoglycan and between N-acetyl-D-glucosamine residues in chitodextrins.</text>
        <dbReference type="EC" id="3.2.1.17"/>
    </reaction>
</comment>
<dbReference type="PRINTS" id="PR00135">
    <property type="entry name" value="LYZLACT"/>
</dbReference>
<proteinExistence type="inferred from homology"/>
<keyword evidence="7" id="KW-0732">Signal</keyword>
<dbReference type="Proteomes" id="UP001153709">
    <property type="component" value="Chromosome 3"/>
</dbReference>
<dbReference type="CDD" id="cd16899">
    <property type="entry name" value="LYZ_C_invert"/>
    <property type="match status" value="1"/>
</dbReference>
<keyword evidence="10" id="KW-1185">Reference proteome</keyword>
<dbReference type="GO" id="GO:0003796">
    <property type="term" value="F:lysozyme activity"/>
    <property type="evidence" value="ECO:0007669"/>
    <property type="project" value="UniProtKB-EC"/>
</dbReference>
<evidence type="ECO:0000256" key="5">
    <source>
        <dbReference type="ARBA" id="ARBA00023295"/>
    </source>
</evidence>
<keyword evidence="5" id="KW-0378">Hydrolase</keyword>
<protein>
    <recommendedName>
        <fullName evidence="2">lysozyme</fullName>
        <ecNumber evidence="2">3.2.1.17</ecNumber>
    </recommendedName>
</protein>
<comment type="similarity">
    <text evidence="6">Belongs to the glycosyl hydrolase 22 family.</text>
</comment>
<evidence type="ECO:0000313" key="10">
    <source>
        <dbReference type="Proteomes" id="UP001153709"/>
    </source>
</evidence>
<accession>A0A9N9SZ45</accession>
<dbReference type="InterPro" id="IPR023346">
    <property type="entry name" value="Lysozyme-like_dom_sf"/>
</dbReference>
<dbReference type="PROSITE" id="PS51348">
    <property type="entry name" value="GLYCOSYL_HYDROL_F22_2"/>
    <property type="match status" value="1"/>
</dbReference>
<dbReference type="PANTHER" id="PTHR11407:SF63">
    <property type="entry name" value="LYSOZYME C"/>
    <property type="match status" value="1"/>
</dbReference>
<feature type="signal peptide" evidence="7">
    <location>
        <begin position="1"/>
        <end position="25"/>
    </location>
</feature>
<evidence type="ECO:0000256" key="6">
    <source>
        <dbReference type="RuleBase" id="RU004440"/>
    </source>
</evidence>
<feature type="chain" id="PRO_5040165898" description="lysozyme" evidence="7">
    <location>
        <begin position="26"/>
        <end position="150"/>
    </location>
</feature>
<evidence type="ECO:0000256" key="2">
    <source>
        <dbReference type="ARBA" id="ARBA00012732"/>
    </source>
</evidence>
<sequence length="150" mass="17515">MFQVHTTKWSTKAALLLLVLPLAYCRVYDKCTLARELLYDYKFPRWQIPTWICIVQHESQFNTAAINTQSHDNGLFQISQIYWCGPPAHPQGCNLSCDSLRDDDIHDDVQCVRKIFDEFQRLKGNGFKAWTTYDQYCGGNNDWIINECNL</sequence>
<dbReference type="Pfam" id="PF00062">
    <property type="entry name" value="Lys"/>
    <property type="match status" value="1"/>
</dbReference>
<keyword evidence="3" id="KW-0929">Antimicrobial</keyword>
<dbReference type="AlphaFoldDB" id="A0A9N9SZ45"/>
<gene>
    <name evidence="9" type="ORF">DIABBA_LOCUS4536</name>
</gene>
<dbReference type="PROSITE" id="PS00128">
    <property type="entry name" value="GLYCOSYL_HYDROL_F22_1"/>
    <property type="match status" value="1"/>
</dbReference>
<dbReference type="InterPro" id="IPR001916">
    <property type="entry name" value="Glyco_hydro_22"/>
</dbReference>
<keyword evidence="3" id="KW-0081">Bacteriolytic enzyme</keyword>
<dbReference type="EC" id="3.2.1.17" evidence="2"/>
<feature type="domain" description="Glycosyl hydrolases family 22 (GH22)" evidence="8">
    <location>
        <begin position="93"/>
        <end position="111"/>
    </location>
</feature>